<gene>
    <name evidence="1" type="ORF">ACJEBI_13615</name>
</gene>
<sequence length="73" mass="8334">MIDLMKIREKIIAMDESSAKTVLMTTVSYLDIVKNGNGGFISDMCVDALIKMFNRIPEPDVLVRLKREKEDKD</sequence>
<accession>A0ABW8RGA9</accession>
<protein>
    <recommendedName>
        <fullName evidence="3">Phage protein</fullName>
    </recommendedName>
</protein>
<dbReference type="Proteomes" id="UP001623041">
    <property type="component" value="Unassembled WGS sequence"/>
</dbReference>
<name>A0ABW8RGA9_9BACI</name>
<dbReference type="EMBL" id="JBJHQH010000009">
    <property type="protein sequence ID" value="MFK9092521.1"/>
    <property type="molecule type" value="Genomic_DNA"/>
</dbReference>
<evidence type="ECO:0000313" key="1">
    <source>
        <dbReference type="EMBL" id="MFK9092521.1"/>
    </source>
</evidence>
<proteinExistence type="predicted"/>
<evidence type="ECO:0008006" key="3">
    <source>
        <dbReference type="Google" id="ProtNLM"/>
    </source>
</evidence>
<reference evidence="1 2" key="1">
    <citation type="submission" date="2024-11" db="EMBL/GenBank/DDBJ databases">
        <authorList>
            <person name="Lucas J.A."/>
        </authorList>
    </citation>
    <scope>NUCLEOTIDE SEQUENCE [LARGE SCALE GENOMIC DNA]</scope>
    <source>
        <strain evidence="1 2">Z 5.4</strain>
    </source>
</reference>
<organism evidence="1 2">
    <name type="scientific">Bacillus salipaludis</name>
    <dbReference type="NCBI Taxonomy" id="2547811"/>
    <lineage>
        <taxon>Bacteria</taxon>
        <taxon>Bacillati</taxon>
        <taxon>Bacillota</taxon>
        <taxon>Bacilli</taxon>
        <taxon>Bacillales</taxon>
        <taxon>Bacillaceae</taxon>
        <taxon>Bacillus</taxon>
    </lineage>
</organism>
<dbReference type="RefSeq" id="WP_406581099.1">
    <property type="nucleotide sequence ID" value="NZ_JBJHQH010000009.1"/>
</dbReference>
<comment type="caution">
    <text evidence="1">The sequence shown here is derived from an EMBL/GenBank/DDBJ whole genome shotgun (WGS) entry which is preliminary data.</text>
</comment>
<evidence type="ECO:0000313" key="2">
    <source>
        <dbReference type="Proteomes" id="UP001623041"/>
    </source>
</evidence>
<keyword evidence="2" id="KW-1185">Reference proteome</keyword>